<dbReference type="SUPFAM" id="SSF51735">
    <property type="entry name" value="NAD(P)-binding Rossmann-fold domains"/>
    <property type="match status" value="1"/>
</dbReference>
<reference evidence="5" key="1">
    <citation type="submission" date="2022-06" db="EMBL/GenBank/DDBJ databases">
        <title>WGS of actinobacteria.</title>
        <authorList>
            <person name="Thawai C."/>
        </authorList>
    </citation>
    <scope>NUCLEOTIDE SEQUENCE</scope>
    <source>
        <strain evidence="5">DSM 42010</strain>
    </source>
</reference>
<dbReference type="GO" id="GO:0006633">
    <property type="term" value="P:fatty acid biosynthetic process"/>
    <property type="evidence" value="ECO:0007669"/>
    <property type="project" value="TreeGrafter"/>
</dbReference>
<proteinExistence type="predicted"/>
<sequence>MAGARREGLRIEYARCDVTDRAQVRELIRREDALAGGRLAGVVHNAGVDTAARLPKKTDEEILRTVEVKIEGFRNLFEEVRDRDLKFWCGVGSLTGRLGGMVGQLEYAAANDGLARLGRWAARRAAFPVMTLAWPTWDRIGLISNFAATLRYMAAIDVADGLERWRAELLAGSEGEITFVGPLGRAIDPGQAVGYPVVPALPGFATAHPKIFHLGEVTAYQPHARLTARVVFDPPTHPRAGRLPYRRRPRAAALPPAGERPAGRRMDRPGGLPRAAGRSAGEDRGVAAAPGRPRDPAGPRGPRLPRGTRLDRGGPLPPRGGRGRPRGEPAHRPPDRCAPAARPAAPRRPDTTLRSGPPFLHWRGAVVPLSPWTAGPEGRVVAEVPRCPPADLWATPLVPGTALPIAALENVVRRCATQGDGLSVTADPLILGRIAPHSAERGPTRVEGDPSLGVWRITDADSGDPVATVSGLPGPLATPTE</sequence>
<dbReference type="EMBL" id="JANIIC010000070">
    <property type="protein sequence ID" value="MCQ8835121.1"/>
    <property type="molecule type" value="Genomic_DNA"/>
</dbReference>
<keyword evidence="2" id="KW-0597">Phosphoprotein</keyword>
<evidence type="ECO:0000259" key="4">
    <source>
        <dbReference type="SMART" id="SM00822"/>
    </source>
</evidence>
<keyword evidence="6" id="KW-1185">Reference proteome</keyword>
<evidence type="ECO:0000256" key="1">
    <source>
        <dbReference type="ARBA" id="ARBA00022450"/>
    </source>
</evidence>
<dbReference type="GO" id="GO:0004312">
    <property type="term" value="F:fatty acid synthase activity"/>
    <property type="evidence" value="ECO:0007669"/>
    <property type="project" value="TreeGrafter"/>
</dbReference>
<evidence type="ECO:0000313" key="6">
    <source>
        <dbReference type="Proteomes" id="UP001142400"/>
    </source>
</evidence>
<dbReference type="PANTHER" id="PTHR43775:SF37">
    <property type="entry name" value="SI:DKEY-61P9.11"/>
    <property type="match status" value="1"/>
</dbReference>
<dbReference type="Gene3D" id="3.40.50.720">
    <property type="entry name" value="NAD(P)-binding Rossmann-like Domain"/>
    <property type="match status" value="1"/>
</dbReference>
<dbReference type="SMART" id="SM00822">
    <property type="entry name" value="PKS_KR"/>
    <property type="match status" value="1"/>
</dbReference>
<feature type="region of interest" description="Disordered" evidence="3">
    <location>
        <begin position="233"/>
        <end position="357"/>
    </location>
</feature>
<dbReference type="InterPro" id="IPR036291">
    <property type="entry name" value="NAD(P)-bd_dom_sf"/>
</dbReference>
<comment type="caution">
    <text evidence="5">The sequence shown here is derived from an EMBL/GenBank/DDBJ whole genome shotgun (WGS) entry which is preliminary data.</text>
</comment>
<feature type="compositionally biased region" description="Low complexity" evidence="3">
    <location>
        <begin position="298"/>
        <end position="307"/>
    </location>
</feature>
<name>A0A9X2RY21_STRMQ</name>
<protein>
    <submittedName>
        <fullName evidence="5">SDR family oxidoreductase</fullName>
    </submittedName>
</protein>
<evidence type="ECO:0000313" key="5">
    <source>
        <dbReference type="EMBL" id="MCQ8835121.1"/>
    </source>
</evidence>
<keyword evidence="1" id="KW-0596">Phosphopantetheine</keyword>
<accession>A0A9X2RY21</accession>
<feature type="compositionally biased region" description="Basic and acidic residues" evidence="3">
    <location>
        <begin position="325"/>
        <end position="335"/>
    </location>
</feature>
<feature type="region of interest" description="Disordered" evidence="3">
    <location>
        <begin position="458"/>
        <end position="481"/>
    </location>
</feature>
<gene>
    <name evidence="5" type="ORF">NQU54_40265</name>
</gene>
<dbReference type="InterPro" id="IPR057326">
    <property type="entry name" value="KR_dom"/>
</dbReference>
<evidence type="ECO:0000256" key="2">
    <source>
        <dbReference type="ARBA" id="ARBA00022553"/>
    </source>
</evidence>
<dbReference type="InterPro" id="IPR013968">
    <property type="entry name" value="PKS_KR"/>
</dbReference>
<organism evidence="5 6">
    <name type="scientific">Streptomyces malaysiensis subsp. samsunensis</name>
    <dbReference type="NCBI Taxonomy" id="459658"/>
    <lineage>
        <taxon>Bacteria</taxon>
        <taxon>Bacillati</taxon>
        <taxon>Actinomycetota</taxon>
        <taxon>Actinomycetes</taxon>
        <taxon>Kitasatosporales</taxon>
        <taxon>Streptomycetaceae</taxon>
        <taxon>Streptomyces</taxon>
        <taxon>Streptomyces violaceusniger group</taxon>
    </lineage>
</organism>
<dbReference type="Pfam" id="PF08659">
    <property type="entry name" value="KR"/>
    <property type="match status" value="1"/>
</dbReference>
<feature type="domain" description="Ketoreductase" evidence="4">
    <location>
        <begin position="2"/>
        <end position="143"/>
    </location>
</feature>
<dbReference type="InterPro" id="IPR050091">
    <property type="entry name" value="PKS_NRPS_Biosynth_Enz"/>
</dbReference>
<dbReference type="AlphaFoldDB" id="A0A9X2RY21"/>
<feature type="compositionally biased region" description="Low complexity" evidence="3">
    <location>
        <begin position="251"/>
        <end position="260"/>
    </location>
</feature>
<dbReference type="PANTHER" id="PTHR43775">
    <property type="entry name" value="FATTY ACID SYNTHASE"/>
    <property type="match status" value="1"/>
</dbReference>
<dbReference type="RefSeq" id="WP_257635316.1">
    <property type="nucleotide sequence ID" value="NZ_JANIIC010000070.1"/>
</dbReference>
<dbReference type="Proteomes" id="UP001142400">
    <property type="component" value="Unassembled WGS sequence"/>
</dbReference>
<evidence type="ECO:0000256" key="3">
    <source>
        <dbReference type="SAM" id="MobiDB-lite"/>
    </source>
</evidence>